<evidence type="ECO:0000256" key="3">
    <source>
        <dbReference type="ARBA" id="ARBA00022691"/>
    </source>
</evidence>
<evidence type="ECO:0000313" key="5">
    <source>
        <dbReference type="EMBL" id="KAF5354787.1"/>
    </source>
</evidence>
<evidence type="ECO:0000256" key="2">
    <source>
        <dbReference type="ARBA" id="ARBA00022679"/>
    </source>
</evidence>
<dbReference type="AlphaFoldDB" id="A0A8H5D9J7"/>
<dbReference type="Gene3D" id="3.40.50.150">
    <property type="entry name" value="Vaccinia Virus protein VP39"/>
    <property type="match status" value="1"/>
</dbReference>
<sequence length="309" mass="35068">MPEPTNKVPLPTREYVKPLDQAFYNPDDEAKEFFKLETGVEDDKLLKDHILAVQAKAFKEYPYPCIRVFEFMKLKIARLPNYQKLLDVGKKPGAIFLDLGCCFGNDFRKAIRDGIPAENVIASDLQEAFWPLGKELFKITPESKSYGASFIAGDVTKSEFLAMVPPFTKDSLPTCGRPKDLQKVKTLNELQGHVSAIFAGAFFHLFKEEMQTEIARKLAGLLSPEPGSMLLGMQGGKKEVGVWNPTGSDRFMFCHSPESWRELWENIFGKGNVEVHARIRKEEGGLDFYGTYPGNREQYQVLEWSVERK</sequence>
<proteinExistence type="inferred from homology"/>
<keyword evidence="6" id="KW-1185">Reference proteome</keyword>
<organism evidence="5 6">
    <name type="scientific">Leucocoprinus leucothites</name>
    <dbReference type="NCBI Taxonomy" id="201217"/>
    <lineage>
        <taxon>Eukaryota</taxon>
        <taxon>Fungi</taxon>
        <taxon>Dikarya</taxon>
        <taxon>Basidiomycota</taxon>
        <taxon>Agaricomycotina</taxon>
        <taxon>Agaricomycetes</taxon>
        <taxon>Agaricomycetidae</taxon>
        <taxon>Agaricales</taxon>
        <taxon>Agaricineae</taxon>
        <taxon>Agaricaceae</taxon>
        <taxon>Leucocoprinus</taxon>
    </lineage>
</organism>
<dbReference type="PANTHER" id="PTHR35897">
    <property type="entry name" value="METHYLTRANSFERASE AUSD"/>
    <property type="match status" value="1"/>
</dbReference>
<dbReference type="SUPFAM" id="SSF53335">
    <property type="entry name" value="S-adenosyl-L-methionine-dependent methyltransferases"/>
    <property type="match status" value="1"/>
</dbReference>
<dbReference type="InterPro" id="IPR051654">
    <property type="entry name" value="Meroterpenoid_MTases"/>
</dbReference>
<evidence type="ECO:0000256" key="4">
    <source>
        <dbReference type="ARBA" id="ARBA00038314"/>
    </source>
</evidence>
<dbReference type="Proteomes" id="UP000559027">
    <property type="component" value="Unassembled WGS sequence"/>
</dbReference>
<evidence type="ECO:0000313" key="6">
    <source>
        <dbReference type="Proteomes" id="UP000559027"/>
    </source>
</evidence>
<dbReference type="InterPro" id="IPR029063">
    <property type="entry name" value="SAM-dependent_MTases_sf"/>
</dbReference>
<keyword evidence="2" id="KW-0808">Transferase</keyword>
<comment type="caution">
    <text evidence="5">The sequence shown here is derived from an EMBL/GenBank/DDBJ whole genome shotgun (WGS) entry which is preliminary data.</text>
</comment>
<dbReference type="EMBL" id="JAACJO010000008">
    <property type="protein sequence ID" value="KAF5354787.1"/>
    <property type="molecule type" value="Genomic_DNA"/>
</dbReference>
<dbReference type="OrthoDB" id="2094832at2759"/>
<gene>
    <name evidence="5" type="ORF">D9756_005763</name>
</gene>
<keyword evidence="3" id="KW-0949">S-adenosyl-L-methionine</keyword>
<accession>A0A8H5D9J7</accession>
<protein>
    <recommendedName>
        <fullName evidence="7">Methyltransferase domain-containing protein</fullName>
    </recommendedName>
</protein>
<evidence type="ECO:0008006" key="7">
    <source>
        <dbReference type="Google" id="ProtNLM"/>
    </source>
</evidence>
<dbReference type="GO" id="GO:0016740">
    <property type="term" value="F:transferase activity"/>
    <property type="evidence" value="ECO:0007669"/>
    <property type="project" value="UniProtKB-KW"/>
</dbReference>
<comment type="similarity">
    <text evidence="4">Belongs to the class I-like SAM-binding methyltransferase superfamily.</text>
</comment>
<dbReference type="PANTHER" id="PTHR35897:SF1">
    <property type="entry name" value="METHYLTRANSFERASE AUSD"/>
    <property type="match status" value="1"/>
</dbReference>
<name>A0A8H5D9J7_9AGAR</name>
<reference evidence="5 6" key="1">
    <citation type="journal article" date="2020" name="ISME J.">
        <title>Uncovering the hidden diversity of litter-decomposition mechanisms in mushroom-forming fungi.</title>
        <authorList>
            <person name="Floudas D."/>
            <person name="Bentzer J."/>
            <person name="Ahren D."/>
            <person name="Johansson T."/>
            <person name="Persson P."/>
            <person name="Tunlid A."/>
        </authorList>
    </citation>
    <scope>NUCLEOTIDE SEQUENCE [LARGE SCALE GENOMIC DNA]</scope>
    <source>
        <strain evidence="5 6">CBS 146.42</strain>
    </source>
</reference>
<comment type="pathway">
    <text evidence="1">Secondary metabolite biosynthesis.</text>
</comment>
<evidence type="ECO:0000256" key="1">
    <source>
        <dbReference type="ARBA" id="ARBA00005179"/>
    </source>
</evidence>